<dbReference type="EC" id="5.4.2.1" evidence="7"/>
<dbReference type="EMBL" id="CABIKM010000044">
    <property type="protein sequence ID" value="VUZ86130.1"/>
    <property type="molecule type" value="Genomic_DNA"/>
</dbReference>
<keyword evidence="5" id="KW-0324">Glycolysis</keyword>
<dbReference type="NCBIfam" id="TIGR00306">
    <property type="entry name" value="apgM"/>
    <property type="match status" value="1"/>
</dbReference>
<dbReference type="InterPro" id="IPR006124">
    <property type="entry name" value="Metalloenzyme"/>
</dbReference>
<dbReference type="Gene3D" id="3.30.70.2130">
    <property type="entry name" value="Metalloenzyme domain"/>
    <property type="match status" value="1"/>
</dbReference>
<evidence type="ECO:0000256" key="5">
    <source>
        <dbReference type="ARBA" id="ARBA00023152"/>
    </source>
</evidence>
<dbReference type="InterPro" id="IPR004456">
    <property type="entry name" value="Pglycerate_mutase_ApgM"/>
</dbReference>
<evidence type="ECO:0000313" key="8">
    <source>
        <dbReference type="Proteomes" id="UP000334340"/>
    </source>
</evidence>
<reference evidence="7 8" key="1">
    <citation type="submission" date="2019-07" db="EMBL/GenBank/DDBJ databases">
        <authorList>
            <person name="Cremers G."/>
        </authorList>
    </citation>
    <scope>NUCLEOTIDE SEQUENCE [LARGE SCALE GENOMIC DNA]</scope>
</reference>
<dbReference type="PANTHER" id="PTHR31209">
    <property type="entry name" value="COFACTOR-INDEPENDENT PHOSPHOGLYCERATE MUTASE"/>
    <property type="match status" value="1"/>
</dbReference>
<evidence type="ECO:0000256" key="3">
    <source>
        <dbReference type="ARBA" id="ARBA00004921"/>
    </source>
</evidence>
<keyword evidence="7" id="KW-0413">Isomerase</keyword>
<evidence type="ECO:0000313" key="7">
    <source>
        <dbReference type="EMBL" id="VUZ86130.1"/>
    </source>
</evidence>
<sequence length="400" mass="43590">MDLTLLKQLVIPSSSKIVLFVADGLGGLPREADGQSEMEIATLPNLDALAARSLCGLIDMVGPGIIPGSGPGHLALFGYDPLMYQIGRGVLEACGIDLDLRPGDVASRGNFCTLDEEGRITDRRAGRITTETCRRLCSRLDQIRIEGVEVIVRPVKEHRFVVVFRGEGLSDALSDSDPQAIGERPLAVNGVGSAAERTAALVNQFVEQARGILKAEHPANMILLRGFALPPTLPAFPELLQLRAVAITCYPMYRGLAKLVGMEALPFCADLNEELRTVAANYDQYDFFYVHFKGTDRAGEDGDFDAKVAALEEVDRRIPDFLALRPDVFIVTGDHSTPAVLKSHSWHPVPFLLWSRWSRSSGISRFTERACVQGPLGTIRAVDLIPLAIANALRFKKFGA</sequence>
<keyword evidence="8" id="KW-1185">Reference proteome</keyword>
<evidence type="ECO:0000256" key="2">
    <source>
        <dbReference type="ARBA" id="ARBA00002315"/>
    </source>
</evidence>
<organism evidence="7 8">
    <name type="scientific">Candidatus Methylomirabilis lanthanidiphila</name>
    <dbReference type="NCBI Taxonomy" id="2211376"/>
    <lineage>
        <taxon>Bacteria</taxon>
        <taxon>Candidatus Methylomirabilota</taxon>
        <taxon>Candidatus Methylomirabilia</taxon>
        <taxon>Candidatus Methylomirabilales</taxon>
        <taxon>Candidatus Methylomirabilaceae</taxon>
        <taxon>Candidatus Methylomirabilis</taxon>
    </lineage>
</organism>
<comment type="pathway">
    <text evidence="3">Carbohydrate degradation.</text>
</comment>
<dbReference type="InterPro" id="IPR042253">
    <property type="entry name" value="Pglycerate_mutase_ApgM_sf"/>
</dbReference>
<dbReference type="Pfam" id="PF01676">
    <property type="entry name" value="Metalloenzyme"/>
    <property type="match status" value="1"/>
</dbReference>
<protein>
    <submittedName>
        <fullName evidence="7">Phosphoglycerate mutase</fullName>
        <ecNumber evidence="7">5.4.2.1</ecNumber>
    </submittedName>
</protein>
<evidence type="ECO:0000256" key="4">
    <source>
        <dbReference type="ARBA" id="ARBA00005524"/>
    </source>
</evidence>
<dbReference type="Proteomes" id="UP000334340">
    <property type="component" value="Unassembled WGS sequence"/>
</dbReference>
<dbReference type="GO" id="GO:0046872">
    <property type="term" value="F:metal ion binding"/>
    <property type="evidence" value="ECO:0007669"/>
    <property type="project" value="InterPro"/>
</dbReference>
<dbReference type="GO" id="GO:0004619">
    <property type="term" value="F:phosphoglycerate mutase activity"/>
    <property type="evidence" value="ECO:0007669"/>
    <property type="project" value="UniProtKB-EC"/>
</dbReference>
<comment type="catalytic activity">
    <reaction evidence="1">
        <text>(2R)-2-phosphoglycerate = (2R)-3-phosphoglycerate</text>
        <dbReference type="Rhea" id="RHEA:15901"/>
        <dbReference type="ChEBI" id="CHEBI:58272"/>
        <dbReference type="ChEBI" id="CHEBI:58289"/>
        <dbReference type="EC" id="5.4.2.12"/>
    </reaction>
</comment>
<evidence type="ECO:0000256" key="1">
    <source>
        <dbReference type="ARBA" id="ARBA00000370"/>
    </source>
</evidence>
<gene>
    <name evidence="7" type="ORF">MELA_02526</name>
</gene>
<comment type="similarity">
    <text evidence="4">Belongs to the BPG-independent phosphoglycerate mutase family. A-PGAM subfamily.</text>
</comment>
<feature type="domain" description="Metalloenzyme" evidence="6">
    <location>
        <begin position="16"/>
        <end position="387"/>
    </location>
</feature>
<dbReference type="NCBIfam" id="NF003160">
    <property type="entry name" value="PRK04135.1"/>
    <property type="match status" value="1"/>
</dbReference>
<accession>A0A564ZLB5</accession>
<dbReference type="InterPro" id="IPR017850">
    <property type="entry name" value="Alkaline_phosphatase_core_sf"/>
</dbReference>
<dbReference type="Gene3D" id="3.40.720.10">
    <property type="entry name" value="Alkaline Phosphatase, subunit A"/>
    <property type="match status" value="1"/>
</dbReference>
<name>A0A564ZLB5_9BACT</name>
<dbReference type="Pfam" id="PF10143">
    <property type="entry name" value="PhosphMutase"/>
    <property type="match status" value="1"/>
</dbReference>
<dbReference type="SUPFAM" id="SSF53649">
    <property type="entry name" value="Alkaline phosphatase-like"/>
    <property type="match status" value="1"/>
</dbReference>
<dbReference type="PANTHER" id="PTHR31209:SF0">
    <property type="entry name" value="METALLOENZYME DOMAIN-CONTAINING PROTEIN"/>
    <property type="match status" value="1"/>
</dbReference>
<dbReference type="CDD" id="cd16011">
    <property type="entry name" value="iPGM_like"/>
    <property type="match status" value="1"/>
</dbReference>
<comment type="function">
    <text evidence="2">Catalyzes the interconversion of 2-phosphoglycerate and 3-phosphoglycerate.</text>
</comment>
<evidence type="ECO:0000259" key="6">
    <source>
        <dbReference type="Pfam" id="PF01676"/>
    </source>
</evidence>
<proteinExistence type="inferred from homology"/>
<dbReference type="GO" id="GO:0006096">
    <property type="term" value="P:glycolytic process"/>
    <property type="evidence" value="ECO:0007669"/>
    <property type="project" value="UniProtKB-KW"/>
</dbReference>
<dbReference type="PIRSF" id="PIRSF006392">
    <property type="entry name" value="IPGAM_arch"/>
    <property type="match status" value="1"/>
</dbReference>
<dbReference type="AlphaFoldDB" id="A0A564ZLB5"/>